<reference evidence="8 9" key="1">
    <citation type="submission" date="2016-05" db="EMBL/GenBank/DDBJ databases">
        <title>Complete genome sequence of Novosphingobium guangzhouense SA925(T).</title>
        <authorList>
            <person name="Sha S."/>
        </authorList>
    </citation>
    <scope>NUCLEOTIDE SEQUENCE [LARGE SCALE GENOMIC DNA]</scope>
    <source>
        <strain evidence="8 9">SA925</strain>
    </source>
</reference>
<accession>A0A2K2G5B6</accession>
<comment type="subcellular location">
    <subcellularLocation>
        <location evidence="1">Cell membrane</location>
        <topology evidence="1">Multi-pass membrane protein</topology>
    </subcellularLocation>
</comment>
<feature type="transmembrane region" description="Helical" evidence="6">
    <location>
        <begin position="501"/>
        <end position="521"/>
    </location>
</feature>
<evidence type="ECO:0000256" key="5">
    <source>
        <dbReference type="ARBA" id="ARBA00023136"/>
    </source>
</evidence>
<evidence type="ECO:0000256" key="1">
    <source>
        <dbReference type="ARBA" id="ARBA00004651"/>
    </source>
</evidence>
<feature type="transmembrane region" description="Helical" evidence="6">
    <location>
        <begin position="355"/>
        <end position="372"/>
    </location>
</feature>
<dbReference type="GO" id="GO:0005886">
    <property type="term" value="C:plasma membrane"/>
    <property type="evidence" value="ECO:0007669"/>
    <property type="project" value="UniProtKB-SubCell"/>
</dbReference>
<dbReference type="InterPro" id="IPR052159">
    <property type="entry name" value="Competence_DNA_uptake"/>
</dbReference>
<gene>
    <name evidence="8" type="ORF">A8V01_12745</name>
</gene>
<evidence type="ECO:0000256" key="3">
    <source>
        <dbReference type="ARBA" id="ARBA00022692"/>
    </source>
</evidence>
<keyword evidence="4 6" id="KW-1133">Transmembrane helix</keyword>
<feature type="transmembrane region" description="Helical" evidence="6">
    <location>
        <begin position="331"/>
        <end position="349"/>
    </location>
</feature>
<dbReference type="PANTHER" id="PTHR30619">
    <property type="entry name" value="DNA INTERNALIZATION/COMPETENCE PROTEIN COMEC/REC2"/>
    <property type="match status" value="1"/>
</dbReference>
<evidence type="ECO:0000256" key="4">
    <source>
        <dbReference type="ARBA" id="ARBA00022989"/>
    </source>
</evidence>
<feature type="transmembrane region" description="Helical" evidence="6">
    <location>
        <begin position="379"/>
        <end position="396"/>
    </location>
</feature>
<feature type="transmembrane region" description="Helical" evidence="6">
    <location>
        <begin position="442"/>
        <end position="462"/>
    </location>
</feature>
<dbReference type="AlphaFoldDB" id="A0A2K2G5B6"/>
<feature type="transmembrane region" description="Helical" evidence="6">
    <location>
        <begin position="536"/>
        <end position="554"/>
    </location>
</feature>
<keyword evidence="2" id="KW-1003">Cell membrane</keyword>
<keyword evidence="3 6" id="KW-0812">Transmembrane</keyword>
<feature type="transmembrane region" description="Helical" evidence="6">
    <location>
        <begin position="468"/>
        <end position="494"/>
    </location>
</feature>
<sequence>MATMGTSAAISEIMRPGGLEAAALQHGPWTAKGLLSRVLAVVERFLSGAGFERGPWLAVAFATGIIAWFWLPSWPFWASFSGLFVAVSAIGHASFPLLRSSPHVGRALTFVPLLIAAGCLVVWTRSEVVGQPGIDRPLAGTFHGRVLGIEPQPALMRDRLLIAMRNPLDGKAIKIRLNVPGKGAALHVSIGDLVSFRARLMPPAPPMLPGAYNFARTSWFTGIAASGAALGKIEVVNKAPARGNHLAQIRQALTDHIRASVGEERAGLAAAFVTGDRGGILEEDDQAMRDSGLAHLLSISGLHVSAIVAAVYLLVVRILALVPWIALRVRLPVVGSAAGALIGIAYTLLSGAEVPTVRSCIGALLVLAAVALGREPLSLRMLAVAAFCVLLVWPEAVMGPSFQMSFGAVLALIAVSTSESVRHFLGPRDEGLPLKWLRHLALLLMTGAVIDLVLMPIGLLHFHRAGVYGALANVVAIPLSTFLIMPLLAAALLLDLVGAGGGVWWLAGKAIDLLMALAHWFAARPGAVNLLPGNDAGAFLLFIVGGLWLGLWAGRIRWVGLPVALLGGVLLASAPPADVLVSGDGHHVGLVGARGEQLFMLRNSVKGYARDNLMEFAGIELQPLPLERSPNAQCNRDLCVVEVVKSKRNWRILIFRGHDIIAERSLAAACERSDIVISERWLPRSCRPRWYKADRKSLERTGGLAINLDKERIETVAKAQGMHGWWSPRSTAKPSNKPTS</sequence>
<name>A0A2K2G5B6_9SPHN</name>
<feature type="domain" description="ComEC/Rec2-related protein" evidence="7">
    <location>
        <begin position="273"/>
        <end position="554"/>
    </location>
</feature>
<evidence type="ECO:0000256" key="2">
    <source>
        <dbReference type="ARBA" id="ARBA00022475"/>
    </source>
</evidence>
<feature type="transmembrane region" description="Helical" evidence="6">
    <location>
        <begin position="77"/>
        <end position="95"/>
    </location>
</feature>
<protein>
    <submittedName>
        <fullName evidence="8">Metal-binding protein</fullName>
    </submittedName>
</protein>
<dbReference type="PANTHER" id="PTHR30619:SF1">
    <property type="entry name" value="RECOMBINATION PROTEIN 2"/>
    <property type="match status" value="1"/>
</dbReference>
<feature type="transmembrane region" description="Helical" evidence="6">
    <location>
        <begin position="107"/>
        <end position="124"/>
    </location>
</feature>
<dbReference type="NCBIfam" id="TIGR00360">
    <property type="entry name" value="ComEC_N-term"/>
    <property type="match status" value="1"/>
</dbReference>
<feature type="transmembrane region" description="Helical" evidence="6">
    <location>
        <begin position="54"/>
        <end position="71"/>
    </location>
</feature>
<evidence type="ECO:0000259" key="7">
    <source>
        <dbReference type="Pfam" id="PF03772"/>
    </source>
</evidence>
<dbReference type="Pfam" id="PF03772">
    <property type="entry name" value="Competence"/>
    <property type="match status" value="1"/>
</dbReference>
<proteinExistence type="predicted"/>
<keyword evidence="9" id="KW-1185">Reference proteome</keyword>
<organism evidence="8 9">
    <name type="scientific">Novosphingobium guangzhouense</name>
    <dbReference type="NCBI Taxonomy" id="1850347"/>
    <lineage>
        <taxon>Bacteria</taxon>
        <taxon>Pseudomonadati</taxon>
        <taxon>Pseudomonadota</taxon>
        <taxon>Alphaproteobacteria</taxon>
        <taxon>Sphingomonadales</taxon>
        <taxon>Sphingomonadaceae</taxon>
        <taxon>Novosphingobium</taxon>
    </lineage>
</organism>
<dbReference type="EMBL" id="LYMM01000003">
    <property type="protein sequence ID" value="PNU06212.1"/>
    <property type="molecule type" value="Genomic_DNA"/>
</dbReference>
<dbReference type="Proteomes" id="UP000236327">
    <property type="component" value="Unassembled WGS sequence"/>
</dbReference>
<feature type="transmembrane region" description="Helical" evidence="6">
    <location>
        <begin position="296"/>
        <end position="319"/>
    </location>
</feature>
<evidence type="ECO:0000313" key="9">
    <source>
        <dbReference type="Proteomes" id="UP000236327"/>
    </source>
</evidence>
<keyword evidence="5 6" id="KW-0472">Membrane</keyword>
<evidence type="ECO:0000256" key="6">
    <source>
        <dbReference type="SAM" id="Phobius"/>
    </source>
</evidence>
<dbReference type="InterPro" id="IPR004477">
    <property type="entry name" value="ComEC_N"/>
</dbReference>
<comment type="caution">
    <text evidence="8">The sequence shown here is derived from an EMBL/GenBank/DDBJ whole genome shotgun (WGS) entry which is preliminary data.</text>
</comment>
<evidence type="ECO:0000313" key="8">
    <source>
        <dbReference type="EMBL" id="PNU06212.1"/>
    </source>
</evidence>